<evidence type="ECO:0000256" key="1">
    <source>
        <dbReference type="ARBA" id="ARBA00023125"/>
    </source>
</evidence>
<feature type="domain" description="HTH tetR-type" evidence="3">
    <location>
        <begin position="11"/>
        <end position="71"/>
    </location>
</feature>
<dbReference type="PANTHER" id="PTHR30055:SF174">
    <property type="entry name" value="TRANSCRIPTIONAL REGULATORY PROTEIN (PROBABLY TETR-FAMILY)-RELATED"/>
    <property type="match status" value="1"/>
</dbReference>
<dbReference type="PRINTS" id="PR00455">
    <property type="entry name" value="HTHTETR"/>
</dbReference>
<dbReference type="PANTHER" id="PTHR30055">
    <property type="entry name" value="HTH-TYPE TRANSCRIPTIONAL REGULATOR RUTR"/>
    <property type="match status" value="1"/>
</dbReference>
<dbReference type="PROSITE" id="PS50977">
    <property type="entry name" value="HTH_TETR_2"/>
    <property type="match status" value="1"/>
</dbReference>
<dbReference type="RefSeq" id="WP_165003058.1">
    <property type="nucleotide sequence ID" value="NZ_CP064955.1"/>
</dbReference>
<dbReference type="KEGG" id="cqn:G7Y29_00250"/>
<keyword evidence="5" id="KW-1185">Reference proteome</keyword>
<dbReference type="Proteomes" id="UP000594586">
    <property type="component" value="Chromosome"/>
</dbReference>
<sequence length="195" mass="21489">MSPHRRRLGVEERRAEILAAAHEVFSTTPYAEASTQHIAEVSGASQGLIFHYFGSKAGLYTAFLKESKRTLDDAERAALEAHPEATKGEVIRHWLEIYLDFVAAGPFVWAAGRRGEEPAEAVNYRVERRDFTVETLCDVLDLDSERGEIAVSGFVGFMDAVCLDWVDAGCPEEQRATILDITCGALEGALEIVES</sequence>
<accession>A0A7T0KNB0</accession>
<evidence type="ECO:0000256" key="2">
    <source>
        <dbReference type="PROSITE-ProRule" id="PRU00335"/>
    </source>
</evidence>
<dbReference type="Pfam" id="PF00440">
    <property type="entry name" value="TetR_N"/>
    <property type="match status" value="1"/>
</dbReference>
<organism evidence="4 5">
    <name type="scientific">Corynebacterium qintianiae</name>
    <dbReference type="NCBI Taxonomy" id="2709392"/>
    <lineage>
        <taxon>Bacteria</taxon>
        <taxon>Bacillati</taxon>
        <taxon>Actinomycetota</taxon>
        <taxon>Actinomycetes</taxon>
        <taxon>Mycobacteriales</taxon>
        <taxon>Corynebacteriaceae</taxon>
        <taxon>Corynebacterium</taxon>
    </lineage>
</organism>
<dbReference type="InterPro" id="IPR009057">
    <property type="entry name" value="Homeodomain-like_sf"/>
</dbReference>
<protein>
    <submittedName>
        <fullName evidence="4">TetR/AcrR family transcriptional regulator</fullName>
    </submittedName>
</protein>
<evidence type="ECO:0000259" key="3">
    <source>
        <dbReference type="PROSITE" id="PS50977"/>
    </source>
</evidence>
<dbReference type="InterPro" id="IPR001647">
    <property type="entry name" value="HTH_TetR"/>
</dbReference>
<dbReference type="AlphaFoldDB" id="A0A7T0KNB0"/>
<dbReference type="GO" id="GO:0000976">
    <property type="term" value="F:transcription cis-regulatory region binding"/>
    <property type="evidence" value="ECO:0007669"/>
    <property type="project" value="TreeGrafter"/>
</dbReference>
<gene>
    <name evidence="4" type="ORF">G7Y29_00250</name>
</gene>
<evidence type="ECO:0000313" key="4">
    <source>
        <dbReference type="EMBL" id="QPK83305.1"/>
    </source>
</evidence>
<dbReference type="InterPro" id="IPR050109">
    <property type="entry name" value="HTH-type_TetR-like_transc_reg"/>
</dbReference>
<dbReference type="SUPFAM" id="SSF46689">
    <property type="entry name" value="Homeodomain-like"/>
    <property type="match status" value="1"/>
</dbReference>
<name>A0A7T0KNB0_9CORY</name>
<reference evidence="4 5" key="1">
    <citation type="submission" date="2020-11" db="EMBL/GenBank/DDBJ databases">
        <title>Corynebacterium sp. MC1420.</title>
        <authorList>
            <person name="Zhou J."/>
        </authorList>
    </citation>
    <scope>NUCLEOTIDE SEQUENCE [LARGE SCALE GENOMIC DNA]</scope>
    <source>
        <strain evidence="4 5">MC1420</strain>
    </source>
</reference>
<feature type="DNA-binding region" description="H-T-H motif" evidence="2">
    <location>
        <begin position="34"/>
        <end position="53"/>
    </location>
</feature>
<dbReference type="GO" id="GO:0003700">
    <property type="term" value="F:DNA-binding transcription factor activity"/>
    <property type="evidence" value="ECO:0007669"/>
    <property type="project" value="TreeGrafter"/>
</dbReference>
<proteinExistence type="predicted"/>
<dbReference type="Gene3D" id="1.10.357.10">
    <property type="entry name" value="Tetracycline Repressor, domain 2"/>
    <property type="match status" value="1"/>
</dbReference>
<keyword evidence="1 2" id="KW-0238">DNA-binding</keyword>
<dbReference type="EMBL" id="CP064955">
    <property type="protein sequence ID" value="QPK83305.1"/>
    <property type="molecule type" value="Genomic_DNA"/>
</dbReference>
<evidence type="ECO:0000313" key="5">
    <source>
        <dbReference type="Proteomes" id="UP000594586"/>
    </source>
</evidence>